<name>A0A1B1TF64_9ARCH</name>
<dbReference type="InterPro" id="IPR036866">
    <property type="entry name" value="RibonucZ/Hydroxyglut_hydro"/>
</dbReference>
<reference evidence="2" key="2">
    <citation type="journal article" date="2015" name="ISME J.">
        <title>A new class of marine Euryarchaeota group II from the Mediterranean deep chlorophyll maximum.</title>
        <authorList>
            <person name="Martin-Cuadrado A.B."/>
            <person name="Garcia-Heredia I."/>
            <person name="Molto A.G."/>
            <person name="Lopez-Ubeda R."/>
            <person name="Kimes N."/>
            <person name="Lopez-Garcia P."/>
            <person name="Moreira D."/>
            <person name="Rodriguez-Valera F."/>
        </authorList>
    </citation>
    <scope>NUCLEOTIDE SEQUENCE</scope>
</reference>
<dbReference type="PANTHER" id="PTHR46018">
    <property type="entry name" value="ZINC PHOSPHODIESTERASE ELAC PROTEIN 1"/>
    <property type="match status" value="1"/>
</dbReference>
<protein>
    <recommendedName>
        <fullName evidence="1">Metallo-beta-lactamase domain-containing protein</fullName>
    </recommendedName>
</protein>
<dbReference type="SUPFAM" id="SSF56281">
    <property type="entry name" value="Metallo-hydrolase/oxidoreductase"/>
    <property type="match status" value="1"/>
</dbReference>
<dbReference type="AlphaFoldDB" id="A0A1B1TF64"/>
<dbReference type="SMART" id="SM00849">
    <property type="entry name" value="Lactamase_B"/>
    <property type="match status" value="1"/>
</dbReference>
<dbReference type="PANTHER" id="PTHR46018:SF7">
    <property type="entry name" value="RIBONUCLEASE Z"/>
    <property type="match status" value="1"/>
</dbReference>
<proteinExistence type="predicted"/>
<dbReference type="EMBL" id="KP211912">
    <property type="protein sequence ID" value="ANV80937.1"/>
    <property type="molecule type" value="Genomic_DNA"/>
</dbReference>
<feature type="domain" description="Metallo-beta-lactamase" evidence="1">
    <location>
        <begin position="10"/>
        <end position="219"/>
    </location>
</feature>
<evidence type="ECO:0000313" key="2">
    <source>
        <dbReference type="EMBL" id="ANV80937.1"/>
    </source>
</evidence>
<accession>A0A1B1TF64</accession>
<dbReference type="InterPro" id="IPR001279">
    <property type="entry name" value="Metallo-B-lactamas"/>
</dbReference>
<dbReference type="Pfam" id="PF23023">
    <property type="entry name" value="Anti-Pycsar_Apyc1"/>
    <property type="match status" value="1"/>
</dbReference>
<dbReference type="GO" id="GO:0042781">
    <property type="term" value="F:3'-tRNA processing endoribonuclease activity"/>
    <property type="evidence" value="ECO:0007669"/>
    <property type="project" value="TreeGrafter"/>
</dbReference>
<organism evidence="2">
    <name type="scientific">uncultured Poseidoniia archaeon</name>
    <dbReference type="NCBI Taxonomy" id="1697135"/>
    <lineage>
        <taxon>Archaea</taxon>
        <taxon>Methanobacteriati</taxon>
        <taxon>Thermoplasmatota</taxon>
        <taxon>Candidatus Poseidoniia</taxon>
        <taxon>environmental samples</taxon>
    </lineage>
</organism>
<sequence length="261" mass="29541">MAHKVKMLGTGNAFLPNGRLHSHVLIDDKHLVDAPPTALIGLRKNGITVDKIETIFITHLHGDHVFGLPFLFLERQYISDRQNNSPLKIIAAPGAKERITNLCNLAYPGSLENFLTQITWIEDTTGKTEDGWSWERFRVHHDDSVDPFGYRFESSDGASVVHSGDSGPCDSLYQAIERSQLGVVEMGLPEWVDSEHHHKPSDIQKLSEMYPSIKFVITHTYIDDKGSKFPKITETEFPNHPSNVYHASDGDEFIWENGHWK</sequence>
<evidence type="ECO:0000259" key="1">
    <source>
        <dbReference type="SMART" id="SM00849"/>
    </source>
</evidence>
<dbReference type="Gene3D" id="3.60.15.10">
    <property type="entry name" value="Ribonuclease Z/Hydroxyacylglutathione hydrolase-like"/>
    <property type="match status" value="1"/>
</dbReference>
<reference evidence="2" key="1">
    <citation type="submission" date="2014-11" db="EMBL/GenBank/DDBJ databases">
        <authorList>
            <person name="Zhu J."/>
            <person name="Qi W."/>
            <person name="Song R."/>
        </authorList>
    </citation>
    <scope>NUCLEOTIDE SEQUENCE</scope>
</reference>